<keyword evidence="3" id="KW-0862">Zinc</keyword>
<dbReference type="OrthoDB" id="4161332at2759"/>
<keyword evidence="4" id="KW-0805">Transcription regulation</keyword>
<feature type="compositionally biased region" description="Basic and acidic residues" evidence="8">
    <location>
        <begin position="234"/>
        <end position="247"/>
    </location>
</feature>
<evidence type="ECO:0000256" key="5">
    <source>
        <dbReference type="ARBA" id="ARBA00023125"/>
    </source>
</evidence>
<evidence type="ECO:0000256" key="7">
    <source>
        <dbReference type="ARBA" id="ARBA00023242"/>
    </source>
</evidence>
<dbReference type="Gene3D" id="4.10.240.10">
    <property type="entry name" value="Zn(2)-C6 fungal-type DNA-binding domain"/>
    <property type="match status" value="1"/>
</dbReference>
<organism evidence="10 11">
    <name type="scientific">Fusarium langsethiae</name>
    <dbReference type="NCBI Taxonomy" id="179993"/>
    <lineage>
        <taxon>Eukaryota</taxon>
        <taxon>Fungi</taxon>
        <taxon>Dikarya</taxon>
        <taxon>Ascomycota</taxon>
        <taxon>Pezizomycotina</taxon>
        <taxon>Sordariomycetes</taxon>
        <taxon>Hypocreomycetidae</taxon>
        <taxon>Hypocreales</taxon>
        <taxon>Nectriaceae</taxon>
        <taxon>Fusarium</taxon>
    </lineage>
</organism>
<feature type="compositionally biased region" description="Polar residues" evidence="8">
    <location>
        <begin position="186"/>
        <end position="201"/>
    </location>
</feature>
<dbReference type="SUPFAM" id="SSF57701">
    <property type="entry name" value="Zn2/Cys6 DNA-binding domain"/>
    <property type="match status" value="1"/>
</dbReference>
<evidence type="ECO:0000256" key="1">
    <source>
        <dbReference type="ARBA" id="ARBA00004123"/>
    </source>
</evidence>
<dbReference type="InterPro" id="IPR001138">
    <property type="entry name" value="Zn2Cys6_DnaBD"/>
</dbReference>
<feature type="compositionally biased region" description="Low complexity" evidence="8">
    <location>
        <begin position="735"/>
        <end position="746"/>
    </location>
</feature>
<dbReference type="InterPro" id="IPR036864">
    <property type="entry name" value="Zn2-C6_fun-type_DNA-bd_sf"/>
</dbReference>
<dbReference type="EMBL" id="JXCE01000674">
    <property type="protein sequence ID" value="KPA36326.1"/>
    <property type="molecule type" value="Genomic_DNA"/>
</dbReference>
<evidence type="ECO:0000256" key="3">
    <source>
        <dbReference type="ARBA" id="ARBA00022833"/>
    </source>
</evidence>
<protein>
    <submittedName>
        <fullName evidence="10">C6 transcription factor</fullName>
    </submittedName>
</protein>
<feature type="compositionally biased region" description="Polar residues" evidence="8">
    <location>
        <begin position="115"/>
        <end position="130"/>
    </location>
</feature>
<accession>A0A0M9ENK6</accession>
<dbReference type="PANTHER" id="PTHR31313:SF86">
    <property type="entry name" value="ZN(2)-C6 FUNGAL-TYPE DOMAIN-CONTAINING PROTEIN"/>
    <property type="match status" value="1"/>
</dbReference>
<name>A0A0M9ENK6_FUSLA</name>
<keyword evidence="7" id="KW-0539">Nucleus</keyword>
<feature type="region of interest" description="Disordered" evidence="8">
    <location>
        <begin position="729"/>
        <end position="771"/>
    </location>
</feature>
<feature type="compositionally biased region" description="Polar residues" evidence="8">
    <location>
        <begin position="747"/>
        <end position="767"/>
    </location>
</feature>
<reference evidence="10 11" key="1">
    <citation type="submission" date="2015-04" db="EMBL/GenBank/DDBJ databases">
        <title>The draft genome sequence of Fusarium langsethiae, a T-2/HT-2 mycotoxin producer.</title>
        <authorList>
            <person name="Lysoe E."/>
            <person name="Divon H.H."/>
            <person name="Terzi V."/>
            <person name="Orru L."/>
            <person name="Lamontanara A."/>
            <person name="Kolseth A.-K."/>
            <person name="Frandsen R.J."/>
            <person name="Nielsen K."/>
            <person name="Thrane U."/>
        </authorList>
    </citation>
    <scope>NUCLEOTIDE SEQUENCE [LARGE SCALE GENOMIC DNA]</scope>
    <source>
        <strain evidence="10 11">Fl201059</strain>
    </source>
</reference>
<dbReference type="GO" id="GO:0008270">
    <property type="term" value="F:zinc ion binding"/>
    <property type="evidence" value="ECO:0007669"/>
    <property type="project" value="InterPro"/>
</dbReference>
<proteinExistence type="predicted"/>
<dbReference type="Proteomes" id="UP000037904">
    <property type="component" value="Unassembled WGS sequence"/>
</dbReference>
<dbReference type="Pfam" id="PF04082">
    <property type="entry name" value="Fungal_trans"/>
    <property type="match status" value="1"/>
</dbReference>
<keyword evidence="5" id="KW-0238">DNA-binding</keyword>
<feature type="region of interest" description="Disordered" evidence="8">
    <location>
        <begin position="91"/>
        <end position="205"/>
    </location>
</feature>
<dbReference type="GO" id="GO:0005634">
    <property type="term" value="C:nucleus"/>
    <property type="evidence" value="ECO:0007669"/>
    <property type="project" value="UniProtKB-SubCell"/>
</dbReference>
<dbReference type="CDD" id="cd12148">
    <property type="entry name" value="fungal_TF_MHR"/>
    <property type="match status" value="1"/>
</dbReference>
<dbReference type="PANTHER" id="PTHR31313">
    <property type="entry name" value="TY1 ENHANCER ACTIVATOR"/>
    <property type="match status" value="1"/>
</dbReference>
<evidence type="ECO:0000256" key="8">
    <source>
        <dbReference type="SAM" id="MobiDB-lite"/>
    </source>
</evidence>
<evidence type="ECO:0000256" key="4">
    <source>
        <dbReference type="ARBA" id="ARBA00023015"/>
    </source>
</evidence>
<dbReference type="Pfam" id="PF00172">
    <property type="entry name" value="Zn_clus"/>
    <property type="match status" value="1"/>
</dbReference>
<comment type="subcellular location">
    <subcellularLocation>
        <location evidence="1">Nucleus</location>
    </subcellularLocation>
</comment>
<dbReference type="AlphaFoldDB" id="A0A0M9ENK6"/>
<sequence>MDYPALNRKQSRGSTVEPTEWAIEPVHAQVCVFPSLPVAGFSLFFFFFPPSKTAARPKSIRIKCNGQRPSCINCQTYEKECVYEPVPDANKAEGRQRHQRLKSKNRSVSVKARTVSPSLSASGGVRQSNEAPAPAPASASSVTGDSEAAAVPDERSSQQTRRKSHDGTRGRGSSSSRGHTKPATAPRQQSWDEPAPDSSSRPMDPGVARLLVLANGESSYHGRTSALFEDNAQDQERPVEHESNPRMPDHWVERGLIAEAAKQRQLEDIHYSKGQLDFDGVDPDLGMHLLSLHWNRQHHSFLITYRPAFMRDMACGGPYFSKLLLNAIYFGSSKFSPRLEVRKDPNDVRTAGWRYRERVRELLGGSLDRSDITTIQALLVMTNSLFALGDERSAAWLYAGLAFRMLIDLGLHVDLTNSHIFSDEDLEIRRRVFWGAFVVDKIQSLYQGRPVTLKEADAMVPIKFVDTYSELEFWQPFAYSTSKNNYTGSPAYSISTFTALCKLSIVMSDIMSCIYTVRTTDQNPGELSTMLDKLQRKLREWQDGLPEHLKPEAASQPGAEVPPPHVLSLHAMYYVLVILLHRPFVADGHLYNTFRSISVDSVIKCSEAASRICSLLRAYHRAFSVRRAPYLISYATYVAATIHCRIAAKNGKGSTAYVNLMTCLAVFKENQETNSAVQKAAVIIHRLMNKYGVVVEDIPDDALEAEPATRTRDQQPQQQQQRITNQLNSNYEGLPNNANPRNNNNNGTGTPSSQEMHTVEVSPNSAVPSPGSDWINIDGIIQSFLRDNQQGDFNNEPAAYGANPNQVGPYPHPHAQFQHQQQQPPKMAQQADGEHYLHQQQQQPVYFPANNFPTGMNPGLMTPNVSVPATAAEMENGNSWQQQQQTYWPSNQDAAFLEDPIFGFNGSNSGEFQYMGR</sequence>
<feature type="domain" description="Xylanolytic transcriptional activator regulatory" evidence="9">
    <location>
        <begin position="395"/>
        <end position="471"/>
    </location>
</feature>
<evidence type="ECO:0000313" key="11">
    <source>
        <dbReference type="Proteomes" id="UP000037904"/>
    </source>
</evidence>
<gene>
    <name evidence="10" type="ORF">FLAG1_10917</name>
</gene>
<evidence type="ECO:0000313" key="10">
    <source>
        <dbReference type="EMBL" id="KPA36326.1"/>
    </source>
</evidence>
<evidence type="ECO:0000256" key="2">
    <source>
        <dbReference type="ARBA" id="ARBA00022723"/>
    </source>
</evidence>
<dbReference type="GO" id="GO:0003677">
    <property type="term" value="F:DNA binding"/>
    <property type="evidence" value="ECO:0007669"/>
    <property type="project" value="UniProtKB-KW"/>
</dbReference>
<dbReference type="InterPro" id="IPR007219">
    <property type="entry name" value="XnlR_reg_dom"/>
</dbReference>
<dbReference type="CDD" id="cd00067">
    <property type="entry name" value="GAL4"/>
    <property type="match status" value="1"/>
</dbReference>
<feature type="region of interest" description="Disordered" evidence="8">
    <location>
        <begin position="227"/>
        <end position="247"/>
    </location>
</feature>
<dbReference type="GO" id="GO:0000981">
    <property type="term" value="F:DNA-binding transcription factor activity, RNA polymerase II-specific"/>
    <property type="evidence" value="ECO:0007669"/>
    <property type="project" value="InterPro"/>
</dbReference>
<evidence type="ECO:0000259" key="9">
    <source>
        <dbReference type="SMART" id="SM00906"/>
    </source>
</evidence>
<keyword evidence="11" id="KW-1185">Reference proteome</keyword>
<dbReference type="InterPro" id="IPR051615">
    <property type="entry name" value="Transcr_Regulatory_Elem"/>
</dbReference>
<dbReference type="GO" id="GO:0006351">
    <property type="term" value="P:DNA-templated transcription"/>
    <property type="evidence" value="ECO:0007669"/>
    <property type="project" value="InterPro"/>
</dbReference>
<comment type="caution">
    <text evidence="10">The sequence shown here is derived from an EMBL/GenBank/DDBJ whole genome shotgun (WGS) entry which is preliminary data.</text>
</comment>
<evidence type="ECO:0000256" key="6">
    <source>
        <dbReference type="ARBA" id="ARBA00023163"/>
    </source>
</evidence>
<keyword evidence="6" id="KW-0804">Transcription</keyword>
<keyword evidence="2" id="KW-0479">Metal-binding</keyword>
<dbReference type="SMART" id="SM00906">
    <property type="entry name" value="Fungal_trans"/>
    <property type="match status" value="1"/>
</dbReference>